<dbReference type="EMBL" id="LR743504">
    <property type="protein sequence ID" value="CAA2099312.1"/>
    <property type="molecule type" value="Genomic_DNA"/>
</dbReference>
<keyword evidence="3" id="KW-0812">Transmembrane</keyword>
<comment type="catalytic activity">
    <reaction evidence="2">
        <text>2 GTP = 3',3'-c-di-GMP + 2 diphosphate</text>
        <dbReference type="Rhea" id="RHEA:24898"/>
        <dbReference type="ChEBI" id="CHEBI:33019"/>
        <dbReference type="ChEBI" id="CHEBI:37565"/>
        <dbReference type="ChEBI" id="CHEBI:58805"/>
        <dbReference type="EC" id="2.7.7.65"/>
    </reaction>
</comment>
<feature type="transmembrane region" description="Helical" evidence="3">
    <location>
        <begin position="65"/>
        <end position="87"/>
    </location>
</feature>
<feature type="transmembrane region" description="Helical" evidence="3">
    <location>
        <begin position="147"/>
        <end position="168"/>
    </location>
</feature>
<evidence type="ECO:0000256" key="3">
    <source>
        <dbReference type="SAM" id="Phobius"/>
    </source>
</evidence>
<feature type="transmembrane region" description="Helical" evidence="3">
    <location>
        <begin position="35"/>
        <end position="53"/>
    </location>
</feature>
<dbReference type="InterPro" id="IPR029787">
    <property type="entry name" value="Nucleotide_cyclase"/>
</dbReference>
<protein>
    <recommendedName>
        <fullName evidence="1">diguanylate cyclase</fullName>
        <ecNumber evidence="1">2.7.7.65</ecNumber>
    </recommendedName>
</protein>
<proteinExistence type="predicted"/>
<keyword evidence="3" id="KW-1133">Transmembrane helix</keyword>
<feature type="transmembrane region" description="Helical" evidence="3">
    <location>
        <begin position="174"/>
        <end position="192"/>
    </location>
</feature>
<evidence type="ECO:0000313" key="5">
    <source>
        <dbReference type="EMBL" id="CAA2099312.1"/>
    </source>
</evidence>
<evidence type="ECO:0000256" key="2">
    <source>
        <dbReference type="ARBA" id="ARBA00034247"/>
    </source>
</evidence>
<dbReference type="Pfam" id="PF00990">
    <property type="entry name" value="GGDEF"/>
    <property type="match status" value="1"/>
</dbReference>
<dbReference type="CDD" id="cd01949">
    <property type="entry name" value="GGDEF"/>
    <property type="match status" value="1"/>
</dbReference>
<dbReference type="GO" id="GO:0043709">
    <property type="term" value="P:cell adhesion involved in single-species biofilm formation"/>
    <property type="evidence" value="ECO:0007669"/>
    <property type="project" value="TreeGrafter"/>
</dbReference>
<dbReference type="FunFam" id="3.30.70.270:FF:000001">
    <property type="entry name" value="Diguanylate cyclase domain protein"/>
    <property type="match status" value="1"/>
</dbReference>
<name>A0A679ITQ6_9HYPH</name>
<dbReference type="GO" id="GO:0052621">
    <property type="term" value="F:diguanylate cyclase activity"/>
    <property type="evidence" value="ECO:0007669"/>
    <property type="project" value="UniProtKB-EC"/>
</dbReference>
<evidence type="ECO:0000256" key="1">
    <source>
        <dbReference type="ARBA" id="ARBA00012528"/>
    </source>
</evidence>
<reference evidence="5" key="1">
    <citation type="submission" date="2019-12" db="EMBL/GenBank/DDBJ databases">
        <authorList>
            <person name="Cremers G."/>
        </authorList>
    </citation>
    <scope>NUCLEOTIDE SEQUENCE</scope>
    <source>
        <strain evidence="5">Mbul1</strain>
    </source>
</reference>
<dbReference type="PANTHER" id="PTHR45138">
    <property type="entry name" value="REGULATORY COMPONENTS OF SENSORY TRANSDUCTION SYSTEM"/>
    <property type="match status" value="1"/>
</dbReference>
<dbReference type="GO" id="GO:1902201">
    <property type="term" value="P:negative regulation of bacterial-type flagellum-dependent cell motility"/>
    <property type="evidence" value="ECO:0007669"/>
    <property type="project" value="TreeGrafter"/>
</dbReference>
<dbReference type="SMART" id="SM00267">
    <property type="entry name" value="GGDEF"/>
    <property type="match status" value="1"/>
</dbReference>
<dbReference type="NCBIfam" id="TIGR00254">
    <property type="entry name" value="GGDEF"/>
    <property type="match status" value="1"/>
</dbReference>
<sequence length="410" mass="44563">MPTSIEVGLSRPWHRLRLPQHLEARYHAEDVPPRGLYMQSWLVVFVLFNIISVKIDFDLFGRDAIAVPAGLTVGVFIPLAMGWIVALRGRPSLRRQGTAATITSLTDMAIVLNSARIVPQEHADTYLILAAIVPLVVGMISPLSFRFSLWFCGSAFLLYVGFVFVSGFGPEGHTGVPLLVAALILVPIKLAYSREWDRKKSFLLGLREREQADELARACARLTILSETDPLTGAANRRLFTEQLDEQWELAATRHEWFGVLLVDIDHFKRLNDTAGHAEGDGCLVSVADTLKRDLARWGGLVCRYGGEEFAAFVPRATAETIGDVGESLRLAVMDLAIPHPGLPDGGVVTVSIGVTAAHGATRHVGLTAPQLLRAADAALYAAKKAGRNRVDSQSVIPPANSSRATEHAA</sequence>
<dbReference type="AlphaFoldDB" id="A0A679ITQ6"/>
<feature type="domain" description="GGDEF" evidence="4">
    <location>
        <begin position="256"/>
        <end position="396"/>
    </location>
</feature>
<accession>A0A679ITQ6</accession>
<dbReference type="EC" id="2.7.7.65" evidence="1"/>
<dbReference type="InterPro" id="IPR050469">
    <property type="entry name" value="Diguanylate_Cyclase"/>
</dbReference>
<organism evidence="5">
    <name type="scientific">Methylobacterium bullatum</name>
    <dbReference type="NCBI Taxonomy" id="570505"/>
    <lineage>
        <taxon>Bacteria</taxon>
        <taxon>Pseudomonadati</taxon>
        <taxon>Pseudomonadota</taxon>
        <taxon>Alphaproteobacteria</taxon>
        <taxon>Hyphomicrobiales</taxon>
        <taxon>Methylobacteriaceae</taxon>
        <taxon>Methylobacterium</taxon>
    </lineage>
</organism>
<keyword evidence="3" id="KW-0472">Membrane</keyword>
<dbReference type="PROSITE" id="PS50887">
    <property type="entry name" value="GGDEF"/>
    <property type="match status" value="1"/>
</dbReference>
<feature type="transmembrane region" description="Helical" evidence="3">
    <location>
        <begin position="123"/>
        <end position="140"/>
    </location>
</feature>
<dbReference type="Gene3D" id="3.30.70.270">
    <property type="match status" value="1"/>
</dbReference>
<dbReference type="PANTHER" id="PTHR45138:SF9">
    <property type="entry name" value="DIGUANYLATE CYCLASE DGCM-RELATED"/>
    <property type="match status" value="1"/>
</dbReference>
<gene>
    <name evidence="5" type="primary">cph2_1</name>
    <name evidence="5" type="ORF">MBUL_00084</name>
</gene>
<evidence type="ECO:0000259" key="4">
    <source>
        <dbReference type="PROSITE" id="PS50887"/>
    </source>
</evidence>
<dbReference type="GO" id="GO:0005886">
    <property type="term" value="C:plasma membrane"/>
    <property type="evidence" value="ECO:0007669"/>
    <property type="project" value="TreeGrafter"/>
</dbReference>
<dbReference type="SUPFAM" id="SSF55073">
    <property type="entry name" value="Nucleotide cyclase"/>
    <property type="match status" value="1"/>
</dbReference>
<dbReference type="InterPro" id="IPR000160">
    <property type="entry name" value="GGDEF_dom"/>
</dbReference>
<dbReference type="InterPro" id="IPR043128">
    <property type="entry name" value="Rev_trsase/Diguanyl_cyclase"/>
</dbReference>